<dbReference type="PANTHER" id="PTHR34309">
    <property type="entry name" value="SLR1406 PROTEIN"/>
    <property type="match status" value="1"/>
</dbReference>
<dbReference type="InterPro" id="IPR052517">
    <property type="entry name" value="GlcG_carb_metab_protein"/>
</dbReference>
<gene>
    <name evidence="1" type="ORF">HK107_08125</name>
</gene>
<dbReference type="EMBL" id="JABFCX010000002">
    <property type="protein sequence ID" value="NNU16286.1"/>
    <property type="molecule type" value="Genomic_DNA"/>
</dbReference>
<reference evidence="1 2" key="1">
    <citation type="submission" date="2020-05" db="EMBL/GenBank/DDBJ databases">
        <title>Parvularcula mediterraneae sp. nov., isolated from polypropylene straw from shallow seawater of the seashore of Laganas in Zakynthos island, Greece.</title>
        <authorList>
            <person name="Szabo I."/>
            <person name="Al-Omari J."/>
            <person name="Rado J."/>
            <person name="Szerdahelyi G.S."/>
        </authorList>
    </citation>
    <scope>NUCLEOTIDE SEQUENCE [LARGE SCALE GENOMIC DNA]</scope>
    <source>
        <strain evidence="1 2">ZS-1/3</strain>
    </source>
</reference>
<dbReference type="SUPFAM" id="SSF143744">
    <property type="entry name" value="GlcG-like"/>
    <property type="match status" value="1"/>
</dbReference>
<name>A0A7Y3RMG9_9PROT</name>
<dbReference type="InterPro" id="IPR038084">
    <property type="entry name" value="PduO/GlcC-like_sf"/>
</dbReference>
<protein>
    <submittedName>
        <fullName evidence="1">Heme-binding protein</fullName>
    </submittedName>
</protein>
<dbReference type="RefSeq" id="WP_173198374.1">
    <property type="nucleotide sequence ID" value="NZ_JABFCX010000002.1"/>
</dbReference>
<keyword evidence="2" id="KW-1185">Reference proteome</keyword>
<comment type="caution">
    <text evidence="1">The sequence shown here is derived from an EMBL/GenBank/DDBJ whole genome shotgun (WGS) entry which is preliminary data.</text>
</comment>
<sequence length="152" mass="15555">MISALAAAALALTVQTDAPRLNADSTLAIIEGCKAYAEENELAVAIAVLDDRLKMAGYLRMDGVRQGPADLAVKKAEYVASWGHETKVLAEAVGEGRLGWAMTTGGPSVEGGVPVYSDGVLLGSVGVSGAPAVEDAKCARAGIEKAGLRDSR</sequence>
<dbReference type="PANTHER" id="PTHR34309:SF1">
    <property type="entry name" value="PROTEIN GLCG"/>
    <property type="match status" value="1"/>
</dbReference>
<organism evidence="1 2">
    <name type="scientific">Parvularcula mediterranea</name>
    <dbReference type="NCBI Taxonomy" id="2732508"/>
    <lineage>
        <taxon>Bacteria</taxon>
        <taxon>Pseudomonadati</taxon>
        <taxon>Pseudomonadota</taxon>
        <taxon>Alphaproteobacteria</taxon>
        <taxon>Parvularculales</taxon>
        <taxon>Parvularculaceae</taxon>
        <taxon>Parvularcula</taxon>
    </lineage>
</organism>
<evidence type="ECO:0000313" key="2">
    <source>
        <dbReference type="Proteomes" id="UP000536835"/>
    </source>
</evidence>
<evidence type="ECO:0000313" key="1">
    <source>
        <dbReference type="EMBL" id="NNU16286.1"/>
    </source>
</evidence>
<accession>A0A7Y3RMG9</accession>
<proteinExistence type="predicted"/>
<dbReference type="Gene3D" id="3.30.450.150">
    <property type="entry name" value="Haem-degrading domain"/>
    <property type="match status" value="1"/>
</dbReference>
<dbReference type="InterPro" id="IPR005624">
    <property type="entry name" value="PduO/GlcC-like"/>
</dbReference>
<dbReference type="Proteomes" id="UP000536835">
    <property type="component" value="Unassembled WGS sequence"/>
</dbReference>
<dbReference type="AlphaFoldDB" id="A0A7Y3RMG9"/>
<dbReference type="Pfam" id="PF03928">
    <property type="entry name" value="HbpS-like"/>
    <property type="match status" value="1"/>
</dbReference>